<keyword evidence="1" id="KW-0472">Membrane</keyword>
<name>A0A9P5TEG0_9AGAM</name>
<keyword evidence="1" id="KW-0812">Transmembrane</keyword>
<dbReference type="AlphaFoldDB" id="A0A9P5TEG0"/>
<reference evidence="2" key="1">
    <citation type="submission" date="2019-10" db="EMBL/GenBank/DDBJ databases">
        <authorList>
            <consortium name="DOE Joint Genome Institute"/>
            <person name="Kuo A."/>
            <person name="Miyauchi S."/>
            <person name="Kiss E."/>
            <person name="Drula E."/>
            <person name="Kohler A."/>
            <person name="Sanchez-Garcia M."/>
            <person name="Andreopoulos B."/>
            <person name="Barry K.W."/>
            <person name="Bonito G."/>
            <person name="Buee M."/>
            <person name="Carver A."/>
            <person name="Chen C."/>
            <person name="Cichocki N."/>
            <person name="Clum A."/>
            <person name="Culley D."/>
            <person name="Crous P.W."/>
            <person name="Fauchery L."/>
            <person name="Girlanda M."/>
            <person name="Hayes R."/>
            <person name="Keri Z."/>
            <person name="LaButti K."/>
            <person name="Lipzen A."/>
            <person name="Lombard V."/>
            <person name="Magnuson J."/>
            <person name="Maillard F."/>
            <person name="Morin E."/>
            <person name="Murat C."/>
            <person name="Nolan M."/>
            <person name="Ohm R."/>
            <person name="Pangilinan J."/>
            <person name="Pereira M."/>
            <person name="Perotto S."/>
            <person name="Peter M."/>
            <person name="Riley R."/>
            <person name="Sitrit Y."/>
            <person name="Stielow B."/>
            <person name="Szollosi G."/>
            <person name="Zifcakova L."/>
            <person name="Stursova M."/>
            <person name="Spatafora J.W."/>
            <person name="Tedersoo L."/>
            <person name="Vaario L.-M."/>
            <person name="Yamada A."/>
            <person name="Yan M."/>
            <person name="Wang P."/>
            <person name="Xu J."/>
            <person name="Bruns T."/>
            <person name="Baldrian P."/>
            <person name="Vilgalys R."/>
            <person name="Henrissat B."/>
            <person name="Grigoriev I.V."/>
            <person name="Hibbett D."/>
            <person name="Nagy L.G."/>
            <person name="Martin F.M."/>
        </authorList>
    </citation>
    <scope>NUCLEOTIDE SEQUENCE</scope>
    <source>
        <strain evidence="2">Prilba</strain>
    </source>
</reference>
<dbReference type="Proteomes" id="UP000759537">
    <property type="component" value="Unassembled WGS sequence"/>
</dbReference>
<protein>
    <submittedName>
        <fullName evidence="2">Uncharacterized protein</fullName>
    </submittedName>
</protein>
<accession>A0A9P5TEG0</accession>
<dbReference type="EMBL" id="WHVB01000001">
    <property type="protein sequence ID" value="KAF8487133.1"/>
    <property type="molecule type" value="Genomic_DNA"/>
</dbReference>
<evidence type="ECO:0000313" key="2">
    <source>
        <dbReference type="EMBL" id="KAF8487133.1"/>
    </source>
</evidence>
<keyword evidence="1" id="KW-1133">Transmembrane helix</keyword>
<feature type="transmembrane region" description="Helical" evidence="1">
    <location>
        <begin position="6"/>
        <end position="29"/>
    </location>
</feature>
<gene>
    <name evidence="2" type="ORF">DFH94DRAFT_703276</name>
</gene>
<organism evidence="2 3">
    <name type="scientific">Russula ochroleuca</name>
    <dbReference type="NCBI Taxonomy" id="152965"/>
    <lineage>
        <taxon>Eukaryota</taxon>
        <taxon>Fungi</taxon>
        <taxon>Dikarya</taxon>
        <taxon>Basidiomycota</taxon>
        <taxon>Agaricomycotina</taxon>
        <taxon>Agaricomycetes</taxon>
        <taxon>Russulales</taxon>
        <taxon>Russulaceae</taxon>
        <taxon>Russula</taxon>
    </lineage>
</organism>
<sequence length="72" mass="7672">MVVSSPWRICLRGLFSVGIGALLSVSICLDFPAPAATDTAGSHTAGRLRLLILAMMHSLTTLIGQKAFFQQL</sequence>
<comment type="caution">
    <text evidence="2">The sequence shown here is derived from an EMBL/GenBank/DDBJ whole genome shotgun (WGS) entry which is preliminary data.</text>
</comment>
<evidence type="ECO:0000256" key="1">
    <source>
        <dbReference type="SAM" id="Phobius"/>
    </source>
</evidence>
<feature type="transmembrane region" description="Helical" evidence="1">
    <location>
        <begin position="50"/>
        <end position="69"/>
    </location>
</feature>
<evidence type="ECO:0000313" key="3">
    <source>
        <dbReference type="Proteomes" id="UP000759537"/>
    </source>
</evidence>
<proteinExistence type="predicted"/>
<reference evidence="2" key="2">
    <citation type="journal article" date="2020" name="Nat. Commun.">
        <title>Large-scale genome sequencing of mycorrhizal fungi provides insights into the early evolution of symbiotic traits.</title>
        <authorList>
            <person name="Miyauchi S."/>
            <person name="Kiss E."/>
            <person name="Kuo A."/>
            <person name="Drula E."/>
            <person name="Kohler A."/>
            <person name="Sanchez-Garcia M."/>
            <person name="Morin E."/>
            <person name="Andreopoulos B."/>
            <person name="Barry K.W."/>
            <person name="Bonito G."/>
            <person name="Buee M."/>
            <person name="Carver A."/>
            <person name="Chen C."/>
            <person name="Cichocki N."/>
            <person name="Clum A."/>
            <person name="Culley D."/>
            <person name="Crous P.W."/>
            <person name="Fauchery L."/>
            <person name="Girlanda M."/>
            <person name="Hayes R.D."/>
            <person name="Keri Z."/>
            <person name="LaButti K."/>
            <person name="Lipzen A."/>
            <person name="Lombard V."/>
            <person name="Magnuson J."/>
            <person name="Maillard F."/>
            <person name="Murat C."/>
            <person name="Nolan M."/>
            <person name="Ohm R.A."/>
            <person name="Pangilinan J."/>
            <person name="Pereira M.F."/>
            <person name="Perotto S."/>
            <person name="Peter M."/>
            <person name="Pfister S."/>
            <person name="Riley R."/>
            <person name="Sitrit Y."/>
            <person name="Stielow J.B."/>
            <person name="Szollosi G."/>
            <person name="Zifcakova L."/>
            <person name="Stursova M."/>
            <person name="Spatafora J.W."/>
            <person name="Tedersoo L."/>
            <person name="Vaario L.M."/>
            <person name="Yamada A."/>
            <person name="Yan M."/>
            <person name="Wang P."/>
            <person name="Xu J."/>
            <person name="Bruns T."/>
            <person name="Baldrian P."/>
            <person name="Vilgalys R."/>
            <person name="Dunand C."/>
            <person name="Henrissat B."/>
            <person name="Grigoriev I.V."/>
            <person name="Hibbett D."/>
            <person name="Nagy L.G."/>
            <person name="Martin F.M."/>
        </authorList>
    </citation>
    <scope>NUCLEOTIDE SEQUENCE</scope>
    <source>
        <strain evidence="2">Prilba</strain>
    </source>
</reference>
<keyword evidence="3" id="KW-1185">Reference proteome</keyword>